<dbReference type="Pfam" id="PF04264">
    <property type="entry name" value="YceI"/>
    <property type="match status" value="1"/>
</dbReference>
<dbReference type="EMBL" id="JACLHY010000001">
    <property type="protein sequence ID" value="MBC8766364.1"/>
    <property type="molecule type" value="Genomic_DNA"/>
</dbReference>
<dbReference type="SUPFAM" id="SSF101874">
    <property type="entry name" value="YceI-like"/>
    <property type="match status" value="1"/>
</dbReference>
<organism evidence="2 3">
    <name type="scientific">Arenibacter arenosicollis</name>
    <dbReference type="NCBI Taxonomy" id="2762274"/>
    <lineage>
        <taxon>Bacteria</taxon>
        <taxon>Pseudomonadati</taxon>
        <taxon>Bacteroidota</taxon>
        <taxon>Flavobacteriia</taxon>
        <taxon>Flavobacteriales</taxon>
        <taxon>Flavobacteriaceae</taxon>
        <taxon>Arenibacter</taxon>
    </lineage>
</organism>
<feature type="domain" description="Lipid/polyisoprenoid-binding YceI-like" evidence="1">
    <location>
        <begin position="22"/>
        <end position="181"/>
    </location>
</feature>
<accession>A0ABR7QGX6</accession>
<dbReference type="SMART" id="SM00867">
    <property type="entry name" value="YceI"/>
    <property type="match status" value="1"/>
</dbReference>
<dbReference type="Proteomes" id="UP000618952">
    <property type="component" value="Unassembled WGS sequence"/>
</dbReference>
<dbReference type="PANTHER" id="PTHR34406">
    <property type="entry name" value="PROTEIN YCEI"/>
    <property type="match status" value="1"/>
</dbReference>
<dbReference type="Gene3D" id="2.40.128.110">
    <property type="entry name" value="Lipid/polyisoprenoid-binding, YceI-like"/>
    <property type="match status" value="1"/>
</dbReference>
<reference evidence="2 3" key="1">
    <citation type="submission" date="2020-08" db="EMBL/GenBank/DDBJ databases">
        <title>Arenibacter gaetbuli sp. nov., isolated from a sand dune.</title>
        <authorList>
            <person name="Park S."/>
            <person name="Yoon J.-H."/>
        </authorList>
    </citation>
    <scope>NUCLEOTIDE SEQUENCE [LARGE SCALE GENOMIC DNA]</scope>
    <source>
        <strain evidence="2 3">BSSL-BM3</strain>
    </source>
</reference>
<keyword evidence="3" id="KW-1185">Reference proteome</keyword>
<dbReference type="InterPro" id="IPR036761">
    <property type="entry name" value="TTHA0802/YceI-like_sf"/>
</dbReference>
<evidence type="ECO:0000259" key="1">
    <source>
        <dbReference type="SMART" id="SM00867"/>
    </source>
</evidence>
<evidence type="ECO:0000313" key="2">
    <source>
        <dbReference type="EMBL" id="MBC8766364.1"/>
    </source>
</evidence>
<gene>
    <name evidence="2" type="ORF">H4O18_00030</name>
</gene>
<name>A0ABR7QGX6_9FLAO</name>
<dbReference type="InterPro" id="IPR007372">
    <property type="entry name" value="Lipid/polyisoprenoid-bd_YceI"/>
</dbReference>
<comment type="caution">
    <text evidence="2">The sequence shown here is derived from an EMBL/GenBank/DDBJ whole genome shotgun (WGS) entry which is preliminary data.</text>
</comment>
<proteinExistence type="predicted"/>
<protein>
    <submittedName>
        <fullName evidence="2">YceI family protein</fullName>
    </submittedName>
</protein>
<dbReference type="RefSeq" id="WP_187581062.1">
    <property type="nucleotide sequence ID" value="NZ_JACLHY010000001.1"/>
</dbReference>
<dbReference type="PANTHER" id="PTHR34406:SF1">
    <property type="entry name" value="PROTEIN YCEI"/>
    <property type="match status" value="1"/>
</dbReference>
<sequence length="183" mass="20540">MKNRLSFIAILFLVFVGYSQETYTLAKESVLKINGSSTIHDWTVTANSMKGSMKMDAGVLKNLLFQVEVEQIKSERGAAMDKKMHAALKKEEHPEVTFKFQEIKKDTGSENSFHIMGLLNIAGTEKEVDITSEFQEVGGKYVFKGNKEIKLQDFNMEPPTAMFGQIIVGDNVTIDFDLVFTKG</sequence>
<evidence type="ECO:0000313" key="3">
    <source>
        <dbReference type="Proteomes" id="UP000618952"/>
    </source>
</evidence>